<keyword evidence="1" id="KW-0472">Membrane</keyword>
<feature type="transmembrane region" description="Helical" evidence="1">
    <location>
        <begin position="15"/>
        <end position="36"/>
    </location>
</feature>
<accession>A0A0S7BXC9</accession>
<protein>
    <submittedName>
        <fullName evidence="2">Uncharacterized protein</fullName>
    </submittedName>
</protein>
<evidence type="ECO:0000313" key="3">
    <source>
        <dbReference type="Proteomes" id="UP000053091"/>
    </source>
</evidence>
<keyword evidence="1" id="KW-1133">Transmembrane helix</keyword>
<keyword evidence="3" id="KW-1185">Reference proteome</keyword>
<gene>
    <name evidence="2" type="ORF">TBC1_11559</name>
</gene>
<keyword evidence="1" id="KW-0812">Transmembrane</keyword>
<proteinExistence type="predicted"/>
<evidence type="ECO:0000313" key="2">
    <source>
        <dbReference type="EMBL" id="GAP42430.1"/>
    </source>
</evidence>
<evidence type="ECO:0000256" key="1">
    <source>
        <dbReference type="SAM" id="Phobius"/>
    </source>
</evidence>
<dbReference type="EMBL" id="DF968182">
    <property type="protein sequence ID" value="GAP42430.1"/>
    <property type="molecule type" value="Genomic_DNA"/>
</dbReference>
<sequence length="177" mass="20842">MTDTQHKYNRPTDTIFYQVVFLTLIGIYGFIIVREAHSLFVDFSVKRLIVLLLLSFVVLGVEYLILQILLMRKEYNNIDNDKEIIIDNNNRQILIRQFAIDRVIKNEEIDSSEVYESWVAAYPLGYFKFIKITLKSGESFLITGFTLPLLESDLSILLKGTKMKIYRRFINRTNNCW</sequence>
<name>A0A0S7BXC9_9BACT</name>
<organism evidence="2">
    <name type="scientific">Lentimicrobium saccharophilum</name>
    <dbReference type="NCBI Taxonomy" id="1678841"/>
    <lineage>
        <taxon>Bacteria</taxon>
        <taxon>Pseudomonadati</taxon>
        <taxon>Bacteroidota</taxon>
        <taxon>Bacteroidia</taxon>
        <taxon>Bacteroidales</taxon>
        <taxon>Lentimicrobiaceae</taxon>
        <taxon>Lentimicrobium</taxon>
    </lineage>
</organism>
<reference evidence="2" key="1">
    <citation type="journal article" date="2015" name="Genome Announc.">
        <title>Draft Genome Sequence of Bacteroidales Strain TBC1, a Novel Isolate from a Methanogenic Wastewater Treatment System.</title>
        <authorList>
            <person name="Tourlousse D.M."/>
            <person name="Matsuura N."/>
            <person name="Sun L."/>
            <person name="Toyonaga M."/>
            <person name="Kuroda K."/>
            <person name="Ohashi A."/>
            <person name="Cruz R."/>
            <person name="Yamaguchi T."/>
            <person name="Sekiguchi Y."/>
        </authorList>
    </citation>
    <scope>NUCLEOTIDE SEQUENCE [LARGE SCALE GENOMIC DNA]</scope>
    <source>
        <strain evidence="2">TBC1</strain>
    </source>
</reference>
<dbReference type="Proteomes" id="UP000053091">
    <property type="component" value="Unassembled WGS sequence"/>
</dbReference>
<dbReference type="AlphaFoldDB" id="A0A0S7BXC9"/>
<dbReference type="RefSeq" id="WP_062038162.1">
    <property type="nucleotide sequence ID" value="NZ_DF968182.1"/>
</dbReference>
<feature type="transmembrane region" description="Helical" evidence="1">
    <location>
        <begin position="48"/>
        <end position="70"/>
    </location>
</feature>